<name>A0A5S6QSL7_TRIMR</name>
<sequence>MIKFYEGNVRNSSLGTIAPAIATNVRRLARRGLQVLVKSEAAPYRADHHLDLFHIADDGTRAFRKLR</sequence>
<evidence type="ECO:0000313" key="1">
    <source>
        <dbReference type="Proteomes" id="UP000046395"/>
    </source>
</evidence>
<keyword evidence="1" id="KW-1185">Reference proteome</keyword>
<dbReference type="Proteomes" id="UP000046395">
    <property type="component" value="Unassembled WGS sequence"/>
</dbReference>
<reference evidence="2" key="1">
    <citation type="submission" date="2019-12" db="UniProtKB">
        <authorList>
            <consortium name="WormBaseParasite"/>
        </authorList>
    </citation>
    <scope>IDENTIFICATION</scope>
</reference>
<dbReference type="WBParaSite" id="TMUE_2000010225.1">
    <property type="protein sequence ID" value="TMUE_2000010225.1"/>
    <property type="gene ID" value="WBGene00300889"/>
</dbReference>
<accession>A0A5S6QSL7</accession>
<evidence type="ECO:0000313" key="2">
    <source>
        <dbReference type="WBParaSite" id="TMUE_2000010225.1"/>
    </source>
</evidence>
<proteinExistence type="predicted"/>
<dbReference type="AlphaFoldDB" id="A0A5S6QSL7"/>
<protein>
    <submittedName>
        <fullName evidence="2">Uncharacterized protein</fullName>
    </submittedName>
</protein>
<organism evidence="1 2">
    <name type="scientific">Trichuris muris</name>
    <name type="common">Mouse whipworm</name>
    <dbReference type="NCBI Taxonomy" id="70415"/>
    <lineage>
        <taxon>Eukaryota</taxon>
        <taxon>Metazoa</taxon>
        <taxon>Ecdysozoa</taxon>
        <taxon>Nematoda</taxon>
        <taxon>Enoplea</taxon>
        <taxon>Dorylaimia</taxon>
        <taxon>Trichinellida</taxon>
        <taxon>Trichuridae</taxon>
        <taxon>Trichuris</taxon>
    </lineage>
</organism>